<dbReference type="GO" id="GO:0005783">
    <property type="term" value="C:endoplasmic reticulum"/>
    <property type="evidence" value="ECO:0007669"/>
    <property type="project" value="TreeGrafter"/>
</dbReference>
<keyword evidence="9" id="KW-0496">Mitochondrion</keyword>
<protein>
    <recommendedName>
        <fullName evidence="8">Man1/Src1-like C-terminal domain-containing protein</fullName>
    </recommendedName>
</protein>
<dbReference type="PANTHER" id="PTHR47808:SF2">
    <property type="entry name" value="LEM DOMAIN-CONTAINING PROTEIN 2"/>
    <property type="match status" value="1"/>
</dbReference>
<dbReference type="Pfam" id="PF09402">
    <property type="entry name" value="MSC"/>
    <property type="match status" value="1"/>
</dbReference>
<evidence type="ECO:0000313" key="10">
    <source>
        <dbReference type="Proteomes" id="UP000290189"/>
    </source>
</evidence>
<evidence type="ECO:0000256" key="1">
    <source>
        <dbReference type="ARBA" id="ARBA00004126"/>
    </source>
</evidence>
<dbReference type="GO" id="GO:0034399">
    <property type="term" value="C:nuclear periphery"/>
    <property type="evidence" value="ECO:0007669"/>
    <property type="project" value="TreeGrafter"/>
</dbReference>
<reference evidence="9 10" key="1">
    <citation type="submission" date="2018-03" db="EMBL/GenBank/DDBJ databases">
        <authorList>
            <person name="Fogelqvist J."/>
        </authorList>
    </citation>
    <scope>NUCLEOTIDE SEQUENCE [LARGE SCALE GENOMIC DNA]</scope>
</reference>
<feature type="compositionally biased region" description="Basic residues" evidence="6">
    <location>
        <begin position="117"/>
        <end position="135"/>
    </location>
</feature>
<feature type="region of interest" description="Disordered" evidence="6">
    <location>
        <begin position="1"/>
        <end position="35"/>
    </location>
</feature>
<keyword evidence="5" id="KW-0539">Nucleus</keyword>
<evidence type="ECO:0000256" key="6">
    <source>
        <dbReference type="SAM" id="MobiDB-lite"/>
    </source>
</evidence>
<feature type="region of interest" description="Disordered" evidence="6">
    <location>
        <begin position="193"/>
        <end position="291"/>
    </location>
</feature>
<gene>
    <name evidence="9" type="ORF">PLBR_LOCUS8572</name>
</gene>
<feature type="compositionally biased region" description="Basic and acidic residues" evidence="6">
    <location>
        <begin position="98"/>
        <end position="114"/>
    </location>
</feature>
<proteinExistence type="predicted"/>
<dbReference type="InterPro" id="IPR044780">
    <property type="entry name" value="Heh2/Src1"/>
</dbReference>
<dbReference type="GO" id="GO:0003682">
    <property type="term" value="F:chromatin binding"/>
    <property type="evidence" value="ECO:0007669"/>
    <property type="project" value="InterPro"/>
</dbReference>
<feature type="compositionally biased region" description="Polar residues" evidence="6">
    <location>
        <begin position="262"/>
        <end position="272"/>
    </location>
</feature>
<evidence type="ECO:0000256" key="4">
    <source>
        <dbReference type="ARBA" id="ARBA00023136"/>
    </source>
</evidence>
<feature type="compositionally biased region" description="Basic and acidic residues" evidence="6">
    <location>
        <begin position="17"/>
        <end position="29"/>
    </location>
</feature>
<evidence type="ECO:0000313" key="9">
    <source>
        <dbReference type="EMBL" id="SPR01357.1"/>
    </source>
</evidence>
<dbReference type="GO" id="GO:0005637">
    <property type="term" value="C:nuclear inner membrane"/>
    <property type="evidence" value="ECO:0007669"/>
    <property type="project" value="InterPro"/>
</dbReference>
<dbReference type="InterPro" id="IPR018996">
    <property type="entry name" value="Man1/Src1-like_C"/>
</dbReference>
<evidence type="ECO:0000259" key="8">
    <source>
        <dbReference type="Pfam" id="PF09402"/>
    </source>
</evidence>
<accession>A0A3P3YMD4</accession>
<name>A0A3P3YMD4_PLABS</name>
<feature type="compositionally biased region" description="Low complexity" evidence="6">
    <location>
        <begin position="250"/>
        <end position="261"/>
    </location>
</feature>
<keyword evidence="3 7" id="KW-1133">Transmembrane helix</keyword>
<sequence>MVRSATPKARRSTPARRPPEPEPESRSSSEEQDTDYLALSDEELALLDETPDAAVIARRYTIAALRTWLTEREIALPTGAARKPDYVALVIQHIDKQRDAMKDEAPAKKDEEQPKTPSRKPVVRRGTTPKKRKTVPRTPAKEPAEEAEEQPPASPTKKRKVDESPIAKTVPTTPFASPVPMVATTFLARLKQSRASTSEPIEGPVPDSGKEVAKTPPKPAEDVESGVNKFQRSSSAKKKSAKARMRDGEPAAAPKQPPSSSLLGTSRDQPQTPVEPRKLFAPSSRPSSSPVRRVIRQTVVVPPTSPKVTKRPFSTLRTIILPAVSIIVAGLAFLIARHVFVGPVYCPTDGSPQLEDCLPCPARASCDSAGRAHCRSGLVLHRGKCIDDPRVVTLAEQLLEDAAWIAAEQLGRVECGEVSGPREIPQAELEQRLKDLHGSEPQFQDAYRKMLSKLQTIDPQTTPLRYNGTPPRIWSTVPHRSFSCAVRQWLASHIRTFVAIVVTAFAIAFWVFRRRRHGRRVALAIQVYKAALGVLKDSSGFARDDAVWALALEQLMRDARINNSLVFLNGVQKKGLVFSQIPLRSSGSSKPAFVYPSAPR</sequence>
<feature type="compositionally biased region" description="Low complexity" evidence="6">
    <location>
        <begin position="282"/>
        <end position="291"/>
    </location>
</feature>
<feature type="transmembrane region" description="Helical" evidence="7">
    <location>
        <begin position="319"/>
        <end position="340"/>
    </location>
</feature>
<feature type="region of interest" description="Disordered" evidence="6">
    <location>
        <begin position="98"/>
        <end position="180"/>
    </location>
</feature>
<evidence type="ECO:0000256" key="2">
    <source>
        <dbReference type="ARBA" id="ARBA00022692"/>
    </source>
</evidence>
<evidence type="ECO:0000256" key="7">
    <source>
        <dbReference type="SAM" id="Phobius"/>
    </source>
</evidence>
<evidence type="ECO:0000256" key="5">
    <source>
        <dbReference type="ARBA" id="ARBA00023242"/>
    </source>
</evidence>
<comment type="subcellular location">
    <subcellularLocation>
        <location evidence="1">Nucleus membrane</location>
    </subcellularLocation>
</comment>
<geneLocation type="mitochondrion" evidence="9"/>
<dbReference type="EMBL" id="OVEO01000017">
    <property type="protein sequence ID" value="SPR01357.1"/>
    <property type="molecule type" value="Genomic_DNA"/>
</dbReference>
<keyword evidence="2 7" id="KW-0812">Transmembrane</keyword>
<feature type="domain" description="Man1/Src1-like C-terminal" evidence="8">
    <location>
        <begin position="352"/>
        <end position="547"/>
    </location>
</feature>
<keyword evidence="4 7" id="KW-0472">Membrane</keyword>
<dbReference type="GO" id="GO:0071763">
    <property type="term" value="P:nuclear membrane organization"/>
    <property type="evidence" value="ECO:0007669"/>
    <property type="project" value="TreeGrafter"/>
</dbReference>
<organism evidence="9 10">
    <name type="scientific">Plasmodiophora brassicae</name>
    <name type="common">Clubroot disease agent</name>
    <dbReference type="NCBI Taxonomy" id="37360"/>
    <lineage>
        <taxon>Eukaryota</taxon>
        <taxon>Sar</taxon>
        <taxon>Rhizaria</taxon>
        <taxon>Endomyxa</taxon>
        <taxon>Phytomyxea</taxon>
        <taxon>Plasmodiophorida</taxon>
        <taxon>Plasmodiophoridae</taxon>
        <taxon>Plasmodiophora</taxon>
    </lineage>
</organism>
<dbReference type="AlphaFoldDB" id="A0A3P3YMD4"/>
<evidence type="ECO:0000256" key="3">
    <source>
        <dbReference type="ARBA" id="ARBA00022989"/>
    </source>
</evidence>
<feature type="transmembrane region" description="Helical" evidence="7">
    <location>
        <begin position="489"/>
        <end position="512"/>
    </location>
</feature>
<dbReference type="PANTHER" id="PTHR47808">
    <property type="entry name" value="INNER NUCLEAR MEMBRANE PROTEIN HEH2-RELATED"/>
    <property type="match status" value="1"/>
</dbReference>
<dbReference type="Proteomes" id="UP000290189">
    <property type="component" value="Unassembled WGS sequence"/>
</dbReference>